<name>A0AAJ7BIZ3_CEPCN</name>
<dbReference type="RefSeq" id="XP_015586813.1">
    <property type="nucleotide sequence ID" value="XM_015731327.2"/>
</dbReference>
<keyword evidence="3" id="KW-1185">Reference proteome</keyword>
<dbReference type="Proteomes" id="UP000694920">
    <property type="component" value="Unplaced"/>
</dbReference>
<dbReference type="PANTHER" id="PTHR14735">
    <property type="entry name" value="COILED-COIL DOMAIN-CONTAINING PROTEIN 134"/>
    <property type="match status" value="1"/>
</dbReference>
<reference evidence="4" key="1">
    <citation type="submission" date="2025-08" db="UniProtKB">
        <authorList>
            <consortium name="RefSeq"/>
        </authorList>
    </citation>
    <scope>IDENTIFICATION</scope>
</reference>
<gene>
    <name evidence="4" type="primary">LOC107263774</name>
</gene>
<evidence type="ECO:0000313" key="3">
    <source>
        <dbReference type="Proteomes" id="UP000694920"/>
    </source>
</evidence>
<dbReference type="Pfam" id="PF15002">
    <property type="entry name" value="ERK-JNK_inhib"/>
    <property type="match status" value="1"/>
</dbReference>
<feature type="chain" id="PRO_5042579933" evidence="2">
    <location>
        <begin position="23"/>
        <end position="239"/>
    </location>
</feature>
<evidence type="ECO:0000256" key="2">
    <source>
        <dbReference type="SAM" id="SignalP"/>
    </source>
</evidence>
<feature type="region of interest" description="Disordered" evidence="1">
    <location>
        <begin position="209"/>
        <end position="239"/>
    </location>
</feature>
<evidence type="ECO:0000256" key="1">
    <source>
        <dbReference type="SAM" id="MobiDB-lite"/>
    </source>
</evidence>
<dbReference type="InterPro" id="IPR026321">
    <property type="entry name" value="CC134"/>
</dbReference>
<keyword evidence="2" id="KW-0732">Signal</keyword>
<accession>A0AAJ7BIZ3</accession>
<sequence>MLRWKLFICTVLVSMFVHTAHAQKSIVEPEIEPINDAESRDQNAVQNDLNEELFKKLFAKRRIDHIEAVKGIQKMENYERQYKMISILAEKVFYVIESSRALVEMAEFTPETNRFPGDANIRDALSSIMENTALFGDIILHMPDITRRVLKSQEKWNSIYTWSLNFVNRMKHLLDNSTITMIHLVGQELNITAREPGYFNPFWPNNQEKSVENEESLKRKKTVKKDKKKRGPQMIKIEL</sequence>
<dbReference type="KEGG" id="ccin:107263774"/>
<dbReference type="PANTHER" id="PTHR14735:SF1">
    <property type="entry name" value="COILED-COIL DOMAIN-CONTAINING PROTEIN 134"/>
    <property type="match status" value="1"/>
</dbReference>
<organism evidence="3 4">
    <name type="scientific">Cephus cinctus</name>
    <name type="common">Wheat stem sawfly</name>
    <dbReference type="NCBI Taxonomy" id="211228"/>
    <lineage>
        <taxon>Eukaryota</taxon>
        <taxon>Metazoa</taxon>
        <taxon>Ecdysozoa</taxon>
        <taxon>Arthropoda</taxon>
        <taxon>Hexapoda</taxon>
        <taxon>Insecta</taxon>
        <taxon>Pterygota</taxon>
        <taxon>Neoptera</taxon>
        <taxon>Endopterygota</taxon>
        <taxon>Hymenoptera</taxon>
        <taxon>Cephoidea</taxon>
        <taxon>Cephidae</taxon>
        <taxon>Cephus</taxon>
    </lineage>
</organism>
<feature type="signal peptide" evidence="2">
    <location>
        <begin position="1"/>
        <end position="22"/>
    </location>
</feature>
<dbReference type="GeneID" id="107263774"/>
<proteinExistence type="predicted"/>
<protein>
    <submittedName>
        <fullName evidence="4">Coiled-coil domain-containing protein 134</fullName>
    </submittedName>
</protein>
<feature type="compositionally biased region" description="Basic residues" evidence="1">
    <location>
        <begin position="218"/>
        <end position="231"/>
    </location>
</feature>
<dbReference type="AlphaFoldDB" id="A0AAJ7BIZ3"/>
<evidence type="ECO:0000313" key="4">
    <source>
        <dbReference type="RefSeq" id="XP_015586813.1"/>
    </source>
</evidence>